<keyword evidence="3" id="KW-0677">Repeat</keyword>
<evidence type="ECO:0000313" key="9">
    <source>
        <dbReference type="Proteomes" id="UP000694397"/>
    </source>
</evidence>
<dbReference type="Pfam" id="PF00514">
    <property type="entry name" value="Arm"/>
    <property type="match status" value="2"/>
</dbReference>
<gene>
    <name evidence="8" type="primary">LOC108938168</name>
</gene>
<dbReference type="GO" id="GO:0098609">
    <property type="term" value="P:cell-cell adhesion"/>
    <property type="evidence" value="ECO:0007669"/>
    <property type="project" value="InterPro"/>
</dbReference>
<dbReference type="GO" id="GO:0005634">
    <property type="term" value="C:nucleus"/>
    <property type="evidence" value="ECO:0007669"/>
    <property type="project" value="TreeGrafter"/>
</dbReference>
<dbReference type="PROSITE" id="PS50176">
    <property type="entry name" value="ARM_REPEAT"/>
    <property type="match status" value="1"/>
</dbReference>
<evidence type="ECO:0000256" key="5">
    <source>
        <dbReference type="ARBA" id="ARBA00022949"/>
    </source>
</evidence>
<evidence type="ECO:0000256" key="2">
    <source>
        <dbReference type="ARBA" id="ARBA00005462"/>
    </source>
</evidence>
<evidence type="ECO:0000256" key="3">
    <source>
        <dbReference type="ARBA" id="ARBA00022737"/>
    </source>
</evidence>
<evidence type="ECO:0000256" key="1">
    <source>
        <dbReference type="ARBA" id="ARBA00004282"/>
    </source>
</evidence>
<accession>A0A8C9TSE8</accession>
<feature type="region of interest" description="Disordered" evidence="7">
    <location>
        <begin position="145"/>
        <end position="173"/>
    </location>
</feature>
<evidence type="ECO:0000256" key="6">
    <source>
        <dbReference type="PROSITE-ProRule" id="PRU00259"/>
    </source>
</evidence>
<feature type="repeat" description="ARM" evidence="6">
    <location>
        <begin position="222"/>
        <end position="264"/>
    </location>
</feature>
<dbReference type="PANTHER" id="PTHR10372">
    <property type="entry name" value="PLAKOPHILLIN-RELATED"/>
    <property type="match status" value="1"/>
</dbReference>
<dbReference type="GO" id="GO:0005737">
    <property type="term" value="C:cytoplasm"/>
    <property type="evidence" value="ECO:0007669"/>
    <property type="project" value="TreeGrafter"/>
</dbReference>
<feature type="compositionally biased region" description="Polar residues" evidence="7">
    <location>
        <begin position="145"/>
        <end position="167"/>
    </location>
</feature>
<dbReference type="SMART" id="SM00185">
    <property type="entry name" value="ARM"/>
    <property type="match status" value="7"/>
</dbReference>
<reference evidence="8" key="2">
    <citation type="submission" date="2025-08" db="UniProtKB">
        <authorList>
            <consortium name="Ensembl"/>
        </authorList>
    </citation>
    <scope>IDENTIFICATION</scope>
</reference>
<dbReference type="GeneTree" id="ENSGT00940000156735"/>
<feature type="region of interest" description="Disordered" evidence="7">
    <location>
        <begin position="40"/>
        <end position="60"/>
    </location>
</feature>
<evidence type="ECO:0000313" key="8">
    <source>
        <dbReference type="Ensembl" id="ENSSFOP00015057847.1"/>
    </source>
</evidence>
<dbReference type="PANTHER" id="PTHR10372:SF3">
    <property type="entry name" value="PLAKOPHILIN-1"/>
    <property type="match status" value="1"/>
</dbReference>
<evidence type="ECO:0000256" key="4">
    <source>
        <dbReference type="ARBA" id="ARBA00022889"/>
    </source>
</evidence>
<reference evidence="8 9" key="1">
    <citation type="submission" date="2019-04" db="EMBL/GenBank/DDBJ databases">
        <authorList>
            <consortium name="Wellcome Sanger Institute Data Sharing"/>
        </authorList>
    </citation>
    <scope>NUCLEOTIDE SEQUENCE [LARGE SCALE GENOMIC DNA]</scope>
</reference>
<dbReference type="InterPro" id="IPR000225">
    <property type="entry name" value="Armadillo"/>
</dbReference>
<proteinExistence type="inferred from homology"/>
<keyword evidence="5" id="KW-0965">Cell junction</keyword>
<evidence type="ECO:0000256" key="7">
    <source>
        <dbReference type="SAM" id="MobiDB-lite"/>
    </source>
</evidence>
<dbReference type="GO" id="GO:0005886">
    <property type="term" value="C:plasma membrane"/>
    <property type="evidence" value="ECO:0007669"/>
    <property type="project" value="TreeGrafter"/>
</dbReference>
<keyword evidence="4" id="KW-0130">Cell adhesion</keyword>
<reference evidence="8" key="3">
    <citation type="submission" date="2025-09" db="UniProtKB">
        <authorList>
            <consortium name="Ensembl"/>
        </authorList>
    </citation>
    <scope>IDENTIFICATION</scope>
</reference>
<dbReference type="InterPro" id="IPR028435">
    <property type="entry name" value="Plakophilin/d_Catenin"/>
</dbReference>
<dbReference type="Ensembl" id="ENSSFOT00015077870.1">
    <property type="protein sequence ID" value="ENSSFOP00015057847.1"/>
    <property type="gene ID" value="ENSSFOG00015002455.2"/>
</dbReference>
<name>A0A8C9TSE8_SCLFO</name>
<comment type="similarity">
    <text evidence="2">Belongs to the beta-catenin family.</text>
</comment>
<protein>
    <submittedName>
        <fullName evidence="8">Plakophilin 1b</fullName>
    </submittedName>
</protein>
<dbReference type="InterPro" id="IPR016024">
    <property type="entry name" value="ARM-type_fold"/>
</dbReference>
<sequence length="653" mass="71833">MMLQPLRSVMSVQHVEETSLALPSDSKLRSAQQRVLEQVHTVRRSRSRGGGSASGPVSPTSKSILKCTFCYKGMNRRQVRSYSQYEKPSYGISTVDGPSLVYFNKLKSSSSNPELVTTSAPQRPALHFLPTQSSGCGTRPLVSSQPNFDRAPSSYSNTNIKISTSKPKNGGDVVENGTNITMNEAVEFLSRHNENYQNLGVSFIQHSTFHDDKAKQEVLQLKGIPRLVALLQSTNPQIQQTASGALRNLVFKNNDNKLEVQRCGGIEEALVLLKKTDCPETQKHVTGLLWNLSSTDELKSQLLRSAIPVLTESVVMPFAGWPEKISNSSIDPEVFYNTTACLRNLSSAKKGTRQPMRNCHGLIDSLVTYVQTCVAEDRPDDKSVENCVCVLHNLTYQVETEAPALFSKINALAVPPLRSTAQQVPSPIGCFSTQSGKTEQEGYFDYPVMEDNNPKGAGWLFHSSTMQTYLSLLESSQKDATKEACVGALQNLTAHKGTVSGVMSQSIVQKLNGLQNIMPLLQSTNPSLQRTTMALVGNLSRTPRLQSTMARQTLPQLTSLLSSGAKNNSDSDDTITTASYTILNLLKAEPEVAKKLLNNTFVNSLTDLSKNRFLPKSSQAASLLLYSLWAEKDFQSFLKKVILMELLKHNLSF</sequence>
<dbReference type="InterPro" id="IPR011989">
    <property type="entry name" value="ARM-like"/>
</dbReference>
<dbReference type="Gene3D" id="1.25.10.10">
    <property type="entry name" value="Leucine-rich Repeat Variant"/>
    <property type="match status" value="1"/>
</dbReference>
<dbReference type="SUPFAM" id="SSF48371">
    <property type="entry name" value="ARM repeat"/>
    <property type="match status" value="1"/>
</dbReference>
<dbReference type="AlphaFoldDB" id="A0A8C9TSE8"/>
<keyword evidence="9" id="KW-1185">Reference proteome</keyword>
<dbReference type="Proteomes" id="UP000694397">
    <property type="component" value="Chromosome 2"/>
</dbReference>
<comment type="subcellular location">
    <subcellularLocation>
        <location evidence="1">Cell junction</location>
    </subcellularLocation>
</comment>
<organism evidence="8 9">
    <name type="scientific">Scleropages formosus</name>
    <name type="common">Asian bonytongue</name>
    <name type="synonym">Osteoglossum formosum</name>
    <dbReference type="NCBI Taxonomy" id="113540"/>
    <lineage>
        <taxon>Eukaryota</taxon>
        <taxon>Metazoa</taxon>
        <taxon>Chordata</taxon>
        <taxon>Craniata</taxon>
        <taxon>Vertebrata</taxon>
        <taxon>Euteleostomi</taxon>
        <taxon>Actinopterygii</taxon>
        <taxon>Neopterygii</taxon>
        <taxon>Teleostei</taxon>
        <taxon>Osteoglossocephala</taxon>
        <taxon>Osteoglossomorpha</taxon>
        <taxon>Osteoglossiformes</taxon>
        <taxon>Osteoglossidae</taxon>
        <taxon>Scleropages</taxon>
    </lineage>
</organism>
<dbReference type="GO" id="GO:0005912">
    <property type="term" value="C:adherens junction"/>
    <property type="evidence" value="ECO:0007669"/>
    <property type="project" value="TreeGrafter"/>
</dbReference>